<evidence type="ECO:0000259" key="1">
    <source>
        <dbReference type="Pfam" id="PF02880"/>
    </source>
</evidence>
<gene>
    <name evidence="2" type="ORF">HSBAA_06910</name>
</gene>
<proteinExistence type="predicted"/>
<evidence type="ECO:0000313" key="3">
    <source>
        <dbReference type="Proteomes" id="UP000320231"/>
    </source>
</evidence>
<dbReference type="InterPro" id="IPR005846">
    <property type="entry name" value="A-D-PHexomutase_a/b/a-III"/>
</dbReference>
<dbReference type="KEGG" id="hsr:HSBAA_06910"/>
<dbReference type="InterPro" id="IPR016055">
    <property type="entry name" value="A-D-PHexomutase_a/b/a-I/II/III"/>
</dbReference>
<organism evidence="2 3">
    <name type="scientific">Vreelandella sulfidaeris</name>
    <dbReference type="NCBI Taxonomy" id="115553"/>
    <lineage>
        <taxon>Bacteria</taxon>
        <taxon>Pseudomonadati</taxon>
        <taxon>Pseudomonadota</taxon>
        <taxon>Gammaproteobacteria</taxon>
        <taxon>Oceanospirillales</taxon>
        <taxon>Halomonadaceae</taxon>
        <taxon>Vreelandella</taxon>
    </lineage>
</organism>
<dbReference type="GO" id="GO:0016868">
    <property type="term" value="F:intramolecular phosphotransferase activity"/>
    <property type="evidence" value="ECO:0007669"/>
    <property type="project" value="InterPro"/>
</dbReference>
<reference evidence="2 3" key="1">
    <citation type="journal article" date="2019" name="Microbiol. Resour. Announc.">
        <title>Complete Genome Sequence of Halomonas sulfidaeris Strain Esulfide1 Isolated from a Metal Sulfide Rock at a Depth of 2,200 Meters, Obtained Using Nanopore Sequencing.</title>
        <authorList>
            <person name="Saito M."/>
            <person name="Nishigata A."/>
            <person name="Galipon J."/>
            <person name="Arakawa K."/>
        </authorList>
    </citation>
    <scope>NUCLEOTIDE SEQUENCE [LARGE SCALE GENOMIC DNA]</scope>
    <source>
        <strain evidence="2 3">ATCC BAA-803</strain>
    </source>
</reference>
<sequence>MWRTGHSLIKARMRETGAQLGGEMSGHIFSKSAGTVLTMASTLPLGW</sequence>
<accession>A0A455U0W6</accession>
<protein>
    <recommendedName>
        <fullName evidence="1">Alpha-D-phosphohexomutase alpha/beta/alpha domain-containing protein</fullName>
    </recommendedName>
</protein>
<name>A0A455U0W6_9GAMM</name>
<dbReference type="GO" id="GO:0005975">
    <property type="term" value="P:carbohydrate metabolic process"/>
    <property type="evidence" value="ECO:0007669"/>
    <property type="project" value="InterPro"/>
</dbReference>
<dbReference type="Proteomes" id="UP000320231">
    <property type="component" value="Chromosome"/>
</dbReference>
<dbReference type="AlphaFoldDB" id="A0A455U0W6"/>
<dbReference type="EMBL" id="AP019514">
    <property type="protein sequence ID" value="BBI59385.1"/>
    <property type="molecule type" value="Genomic_DNA"/>
</dbReference>
<dbReference type="SUPFAM" id="SSF53738">
    <property type="entry name" value="Phosphoglucomutase, first 3 domains"/>
    <property type="match status" value="1"/>
</dbReference>
<dbReference type="Pfam" id="PF02880">
    <property type="entry name" value="PGM_PMM_III"/>
    <property type="match status" value="1"/>
</dbReference>
<evidence type="ECO:0000313" key="2">
    <source>
        <dbReference type="EMBL" id="BBI59385.1"/>
    </source>
</evidence>
<dbReference type="Gene3D" id="3.40.120.10">
    <property type="entry name" value="Alpha-D-Glucose-1,6-Bisphosphate, subunit A, domain 3"/>
    <property type="match status" value="1"/>
</dbReference>
<feature type="domain" description="Alpha-D-phosphohexomutase alpha/beta/alpha" evidence="1">
    <location>
        <begin position="1"/>
        <end position="33"/>
    </location>
</feature>